<dbReference type="PANTHER" id="PTHR10869">
    <property type="entry name" value="PROLYL 4-HYDROXYLASE ALPHA SUBUNIT"/>
    <property type="match status" value="1"/>
</dbReference>
<dbReference type="EMBL" id="CP072756">
    <property type="protein sequence ID" value="QUC21600.1"/>
    <property type="molecule type" value="Genomic_DNA"/>
</dbReference>
<protein>
    <recommendedName>
        <fullName evidence="7">Fe2OG dioxygenase domain-containing protein</fullName>
    </recommendedName>
</protein>
<feature type="compositionally biased region" description="Basic residues" evidence="6">
    <location>
        <begin position="1"/>
        <end position="12"/>
    </location>
</feature>
<evidence type="ECO:0000256" key="5">
    <source>
        <dbReference type="ARBA" id="ARBA00023004"/>
    </source>
</evidence>
<reference evidence="11" key="2">
    <citation type="journal article" date="2016" name="Genome Announc.">
        <title>Genome sequence of Ustilaginoidea virens IPU010, a rice pathogenic fungus causing false smut.</title>
        <authorList>
            <person name="Kumagai T."/>
            <person name="Ishii T."/>
            <person name="Terai G."/>
            <person name="Umemura M."/>
            <person name="Machida M."/>
            <person name="Asai K."/>
        </authorList>
    </citation>
    <scope>NUCLEOTIDE SEQUENCE [LARGE SCALE GENOMIC DNA]</scope>
    <source>
        <strain evidence="11">IPU010</strain>
    </source>
</reference>
<dbReference type="KEGG" id="uvi:66066620"/>
<accession>A0A063CA93</accession>
<name>A0A063CA93_USTVR</name>
<evidence type="ECO:0000256" key="3">
    <source>
        <dbReference type="ARBA" id="ARBA00022964"/>
    </source>
</evidence>
<dbReference type="GeneID" id="66066620"/>
<dbReference type="AlphaFoldDB" id="A0A063CA93"/>
<keyword evidence="3" id="KW-0223">Dioxygenase</keyword>
<evidence type="ECO:0000256" key="2">
    <source>
        <dbReference type="ARBA" id="ARBA00022723"/>
    </source>
</evidence>
<dbReference type="PROSITE" id="PS51471">
    <property type="entry name" value="FE2OG_OXY"/>
    <property type="match status" value="1"/>
</dbReference>
<dbReference type="FunFam" id="2.60.120.620:FF:000020">
    <property type="entry name" value="Unplaced genomic scaffold supercont2.4, whole genome shotgun sequence"/>
    <property type="match status" value="1"/>
</dbReference>
<evidence type="ECO:0000256" key="1">
    <source>
        <dbReference type="ARBA" id="ARBA00001961"/>
    </source>
</evidence>
<proteinExistence type="predicted"/>
<evidence type="ECO:0000313" key="10">
    <source>
        <dbReference type="Proteomes" id="UP000027002"/>
    </source>
</evidence>
<evidence type="ECO:0000259" key="7">
    <source>
        <dbReference type="PROSITE" id="PS51471"/>
    </source>
</evidence>
<dbReference type="GO" id="GO:0005783">
    <property type="term" value="C:endoplasmic reticulum"/>
    <property type="evidence" value="ECO:0007669"/>
    <property type="project" value="TreeGrafter"/>
</dbReference>
<comment type="cofactor">
    <cofactor evidence="1">
        <name>L-ascorbate</name>
        <dbReference type="ChEBI" id="CHEBI:38290"/>
    </cofactor>
</comment>
<dbReference type="GO" id="GO:0005506">
    <property type="term" value="F:iron ion binding"/>
    <property type="evidence" value="ECO:0007669"/>
    <property type="project" value="InterPro"/>
</dbReference>
<dbReference type="InterPro" id="IPR005123">
    <property type="entry name" value="Oxoglu/Fe-dep_dioxygenase_dom"/>
</dbReference>
<dbReference type="InterPro" id="IPR044862">
    <property type="entry name" value="Pro_4_hyd_alph_FE2OG_OXY"/>
</dbReference>
<feature type="compositionally biased region" description="Low complexity" evidence="6">
    <location>
        <begin position="16"/>
        <end position="37"/>
    </location>
</feature>
<dbReference type="EMBL" id="BBTG02000006">
    <property type="protein sequence ID" value="GAO13570.1"/>
    <property type="molecule type" value="Genomic_DNA"/>
</dbReference>
<dbReference type="GO" id="GO:0031418">
    <property type="term" value="F:L-ascorbic acid binding"/>
    <property type="evidence" value="ECO:0007669"/>
    <property type="project" value="InterPro"/>
</dbReference>
<keyword evidence="10" id="KW-1185">Reference proteome</keyword>
<evidence type="ECO:0000256" key="4">
    <source>
        <dbReference type="ARBA" id="ARBA00023002"/>
    </source>
</evidence>
<reference evidence="9" key="3">
    <citation type="submission" date="2020-03" db="EMBL/GenBank/DDBJ databases">
        <title>A mixture of massive structural variations and highly conserved coding sequences in Ustilaginoidea virens genome.</title>
        <authorList>
            <person name="Zhang K."/>
            <person name="Zhao Z."/>
            <person name="Zhang Z."/>
            <person name="Li Y."/>
            <person name="Hsiang T."/>
            <person name="Sun W."/>
        </authorList>
    </citation>
    <scope>NUCLEOTIDE SEQUENCE</scope>
    <source>
        <strain evidence="9">UV-8b</strain>
    </source>
</reference>
<dbReference type="RefSeq" id="XP_042999273.1">
    <property type="nucleotide sequence ID" value="XM_043143340.1"/>
</dbReference>
<keyword evidence="4" id="KW-0560">Oxidoreductase</keyword>
<keyword evidence="5" id="KW-0408">Iron</keyword>
<gene>
    <name evidence="9" type="ORF">UV8b_05843</name>
    <name evidence="8" type="ORF">UVI_02015570</name>
</gene>
<dbReference type="Proteomes" id="UP000027002">
    <property type="component" value="Chromosome 4"/>
</dbReference>
<dbReference type="PANTHER" id="PTHR10869:SF247">
    <property type="entry name" value="FE2OG DIOXYGENASE DOMAIN-CONTAINING PROTEIN"/>
    <property type="match status" value="1"/>
</dbReference>
<dbReference type="InterPro" id="IPR006620">
    <property type="entry name" value="Pro_4_hyd_alph"/>
</dbReference>
<organism evidence="8 11">
    <name type="scientific">Ustilaginoidea virens</name>
    <name type="common">Rice false smut fungus</name>
    <name type="synonym">Villosiclava virens</name>
    <dbReference type="NCBI Taxonomy" id="1159556"/>
    <lineage>
        <taxon>Eukaryota</taxon>
        <taxon>Fungi</taxon>
        <taxon>Dikarya</taxon>
        <taxon>Ascomycota</taxon>
        <taxon>Pezizomycotina</taxon>
        <taxon>Sordariomycetes</taxon>
        <taxon>Hypocreomycetidae</taxon>
        <taxon>Hypocreales</taxon>
        <taxon>Clavicipitaceae</taxon>
        <taxon>Ustilaginoidea</taxon>
    </lineage>
</organism>
<dbReference type="OrthoDB" id="69177at2759"/>
<reference evidence="8" key="1">
    <citation type="journal article" date="2016" name="Genome Announc.">
        <title>Genome Sequence of Ustilaginoidea virens IPU010, a Rice Pathogenic Fungus Causing False Smut.</title>
        <authorList>
            <person name="Kumagai T."/>
            <person name="Ishii T."/>
            <person name="Terai G."/>
            <person name="Umemura M."/>
            <person name="Machida M."/>
            <person name="Asai K."/>
        </authorList>
    </citation>
    <scope>NUCLEOTIDE SEQUENCE [LARGE SCALE GENOMIC DNA]</scope>
    <source>
        <strain evidence="8">IPU010</strain>
    </source>
</reference>
<dbReference type="SMART" id="SM00702">
    <property type="entry name" value="P4Hc"/>
    <property type="match status" value="1"/>
</dbReference>
<evidence type="ECO:0000256" key="6">
    <source>
        <dbReference type="SAM" id="MobiDB-lite"/>
    </source>
</evidence>
<sequence length="491" mass="52781">MAQSKAAKRKRKAQADADASNKAGKAAKTSATAAATTPLEPETLQAVISNEELDITIETLATLAQHPSLTKAKPCKKLRAAVYDFRQSCTTGVNAASAEGGGNLTARVTAALADERYLEARILLAEMRLRGQEPKLGALCRWVRDLDVVTQPRGASIDAPDRPARDKQLLEVLDAVLRVSCPVDDAAGARPPSRSSTHIALQDSWDLRPAAEPPHPVYASVLDGSILSPSPSPSSSLLRVIETTPGPLRKPPNRHPAVLYTTEPGAVDLSARPPSITLHRHPSVPNLSLATNVLSPEECRAVVAAGESAGFLPDVPLREDGGSSILAHNFYWVVDAAFHDKLWARVAPLVPASLGGRAARGLNRRFRVYRYVPGAEYRCHIDGAWPPSGILPGDRYVYDASPPGKRQSSLFTFLLYLNDEFEGGETMFYMPAAREGTLNAYPVRPVMGAAAVFPHGESKGALLHEGTSVRKGAKYIIRTDIEYDVEPSGEC</sequence>
<evidence type="ECO:0000313" key="8">
    <source>
        <dbReference type="EMBL" id="GAO13570.1"/>
    </source>
</evidence>
<dbReference type="Proteomes" id="UP000054053">
    <property type="component" value="Unassembled WGS sequence"/>
</dbReference>
<dbReference type="Pfam" id="PF13640">
    <property type="entry name" value="2OG-FeII_Oxy_3"/>
    <property type="match status" value="1"/>
</dbReference>
<evidence type="ECO:0000313" key="9">
    <source>
        <dbReference type="EMBL" id="QUC21600.1"/>
    </source>
</evidence>
<dbReference type="HOGENOM" id="CLU_041456_5_1_1"/>
<feature type="region of interest" description="Disordered" evidence="6">
    <location>
        <begin position="1"/>
        <end position="38"/>
    </location>
</feature>
<dbReference type="STRING" id="1159556.A0A063CA93"/>
<dbReference type="GO" id="GO:0004656">
    <property type="term" value="F:procollagen-proline 4-dioxygenase activity"/>
    <property type="evidence" value="ECO:0007669"/>
    <property type="project" value="TreeGrafter"/>
</dbReference>
<evidence type="ECO:0000313" key="11">
    <source>
        <dbReference type="Proteomes" id="UP000054053"/>
    </source>
</evidence>
<dbReference type="Gene3D" id="2.60.120.620">
    <property type="entry name" value="q2cbj1_9rhob like domain"/>
    <property type="match status" value="1"/>
</dbReference>
<keyword evidence="2" id="KW-0479">Metal-binding</keyword>
<feature type="domain" description="Fe2OG dioxygenase" evidence="7">
    <location>
        <begin position="361"/>
        <end position="483"/>
    </location>
</feature>
<dbReference type="InterPro" id="IPR045054">
    <property type="entry name" value="P4HA-like"/>
</dbReference>